<reference evidence="2 3" key="1">
    <citation type="submission" date="2022-05" db="EMBL/GenBank/DDBJ databases">
        <authorList>
            <consortium name="Genoscope - CEA"/>
            <person name="William W."/>
        </authorList>
    </citation>
    <scope>NUCLEOTIDE SEQUENCE [LARGE SCALE GENOMIC DNA]</scope>
</reference>
<evidence type="ECO:0000256" key="1">
    <source>
        <dbReference type="SAM" id="MobiDB-lite"/>
    </source>
</evidence>
<accession>A0ABN8Q2R4</accession>
<comment type="caution">
    <text evidence="2">The sequence shown here is derived from an EMBL/GenBank/DDBJ whole genome shotgun (WGS) entry which is preliminary data.</text>
</comment>
<gene>
    <name evidence="2" type="ORF">PEVE_00001880</name>
</gene>
<feature type="region of interest" description="Disordered" evidence="1">
    <location>
        <begin position="1"/>
        <end position="32"/>
    </location>
</feature>
<proteinExistence type="predicted"/>
<keyword evidence="3" id="KW-1185">Reference proteome</keyword>
<dbReference type="Proteomes" id="UP001159427">
    <property type="component" value="Unassembled WGS sequence"/>
</dbReference>
<evidence type="ECO:0000313" key="3">
    <source>
        <dbReference type="Proteomes" id="UP001159427"/>
    </source>
</evidence>
<name>A0ABN8Q2R4_9CNID</name>
<feature type="compositionally biased region" description="Basic and acidic residues" evidence="1">
    <location>
        <begin position="21"/>
        <end position="32"/>
    </location>
</feature>
<evidence type="ECO:0000313" key="2">
    <source>
        <dbReference type="EMBL" id="CAH3155502.1"/>
    </source>
</evidence>
<protein>
    <submittedName>
        <fullName evidence="2">Uncharacterized protein</fullName>
    </submittedName>
</protein>
<organism evidence="2 3">
    <name type="scientific">Porites evermanni</name>
    <dbReference type="NCBI Taxonomy" id="104178"/>
    <lineage>
        <taxon>Eukaryota</taxon>
        <taxon>Metazoa</taxon>
        <taxon>Cnidaria</taxon>
        <taxon>Anthozoa</taxon>
        <taxon>Hexacorallia</taxon>
        <taxon>Scleractinia</taxon>
        <taxon>Fungiina</taxon>
        <taxon>Poritidae</taxon>
        <taxon>Porites</taxon>
    </lineage>
</organism>
<sequence length="183" mass="21383">MSTRSRPAARKGTRVRTYSTRRNEEEDRAERAGQLKRTKAGLIGMLRKTREEIANLRIERGDIWSEDLEVKLAVYEETWRKFVKTHECFMELTEPGFKRNGAQTMYDEEFAKKMELDEIVKRMRVACGSKSIEGSMRSRERKGAKTVSTEISCNSVYSAFDARREKVILTKLIVEHLKKRQEL</sequence>
<dbReference type="EMBL" id="CALNXI010001100">
    <property type="protein sequence ID" value="CAH3155502.1"/>
    <property type="molecule type" value="Genomic_DNA"/>
</dbReference>